<evidence type="ECO:0000313" key="6">
    <source>
        <dbReference type="Proteomes" id="UP001596091"/>
    </source>
</evidence>
<dbReference type="InterPro" id="IPR031778">
    <property type="entry name" value="Sortilin_N"/>
</dbReference>
<feature type="chain" id="PRO_5046046368" evidence="3">
    <location>
        <begin position="33"/>
        <end position="1071"/>
    </location>
</feature>
<dbReference type="RefSeq" id="WP_263332376.1">
    <property type="nucleotide sequence ID" value="NZ_JAGSYH010000001.1"/>
</dbReference>
<feature type="domain" description="Sortilin N-terminal" evidence="4">
    <location>
        <begin position="140"/>
        <end position="265"/>
    </location>
</feature>
<dbReference type="EMBL" id="JBHSPH010000010">
    <property type="protein sequence ID" value="MFC5864881.1"/>
    <property type="molecule type" value="Genomic_DNA"/>
</dbReference>
<evidence type="ECO:0000259" key="4">
    <source>
        <dbReference type="Pfam" id="PF15902"/>
    </source>
</evidence>
<dbReference type="Gene3D" id="2.130.10.10">
    <property type="entry name" value="YVTN repeat-like/Quinoprotein amine dehydrogenase"/>
    <property type="match status" value="3"/>
</dbReference>
<dbReference type="PANTHER" id="PTHR43739">
    <property type="entry name" value="XYLOGLUCANASE (EUROFUNG)"/>
    <property type="match status" value="1"/>
</dbReference>
<name>A0ABW1EKQ1_9BACT</name>
<organism evidence="5 6">
    <name type="scientific">Acidicapsa dinghuensis</name>
    <dbReference type="NCBI Taxonomy" id="2218256"/>
    <lineage>
        <taxon>Bacteria</taxon>
        <taxon>Pseudomonadati</taxon>
        <taxon>Acidobacteriota</taxon>
        <taxon>Terriglobia</taxon>
        <taxon>Terriglobales</taxon>
        <taxon>Acidobacteriaceae</taxon>
        <taxon>Acidicapsa</taxon>
    </lineage>
</organism>
<reference evidence="6" key="1">
    <citation type="journal article" date="2019" name="Int. J. Syst. Evol. Microbiol.">
        <title>The Global Catalogue of Microorganisms (GCM) 10K type strain sequencing project: providing services to taxonomists for standard genome sequencing and annotation.</title>
        <authorList>
            <consortium name="The Broad Institute Genomics Platform"/>
            <consortium name="The Broad Institute Genome Sequencing Center for Infectious Disease"/>
            <person name="Wu L."/>
            <person name="Ma J."/>
        </authorList>
    </citation>
    <scope>NUCLEOTIDE SEQUENCE [LARGE SCALE GENOMIC DNA]</scope>
    <source>
        <strain evidence="6">JCM 4087</strain>
    </source>
</reference>
<dbReference type="Proteomes" id="UP001596091">
    <property type="component" value="Unassembled WGS sequence"/>
</dbReference>
<keyword evidence="6" id="KW-1185">Reference proteome</keyword>
<protein>
    <submittedName>
        <fullName evidence="5">WD40/YVTN/BNR-like repeat-containing protein</fullName>
    </submittedName>
</protein>
<feature type="region of interest" description="Disordered" evidence="2">
    <location>
        <begin position="823"/>
        <end position="848"/>
    </location>
</feature>
<comment type="caution">
    <text evidence="5">The sequence shown here is derived from an EMBL/GenBank/DDBJ whole genome shotgun (WGS) entry which is preliminary data.</text>
</comment>
<accession>A0ABW1EKQ1</accession>
<dbReference type="InterPro" id="IPR015943">
    <property type="entry name" value="WD40/YVTN_repeat-like_dom_sf"/>
</dbReference>
<dbReference type="CDD" id="cd15482">
    <property type="entry name" value="Sialidase_non-viral"/>
    <property type="match status" value="2"/>
</dbReference>
<dbReference type="Pfam" id="PF15902">
    <property type="entry name" value="Sortilin-Vps10"/>
    <property type="match status" value="2"/>
</dbReference>
<evidence type="ECO:0000256" key="1">
    <source>
        <dbReference type="ARBA" id="ARBA00022737"/>
    </source>
</evidence>
<feature type="domain" description="Sortilin N-terminal" evidence="4">
    <location>
        <begin position="651"/>
        <end position="734"/>
    </location>
</feature>
<keyword evidence="1" id="KW-0677">Repeat</keyword>
<dbReference type="InterPro" id="IPR036278">
    <property type="entry name" value="Sialidase_sf"/>
</dbReference>
<evidence type="ECO:0000256" key="2">
    <source>
        <dbReference type="SAM" id="MobiDB-lite"/>
    </source>
</evidence>
<dbReference type="InterPro" id="IPR052025">
    <property type="entry name" value="Xyloglucanase_GH74"/>
</dbReference>
<dbReference type="SUPFAM" id="SSF50939">
    <property type="entry name" value="Sialidases"/>
    <property type="match status" value="2"/>
</dbReference>
<gene>
    <name evidence="5" type="ORF">ACFPT7_21415</name>
</gene>
<dbReference type="PANTHER" id="PTHR43739:SF5">
    <property type="entry name" value="EXO-ALPHA-SIALIDASE"/>
    <property type="match status" value="1"/>
</dbReference>
<proteinExistence type="predicted"/>
<sequence>MPHAFRNTVPFLSKTALFTVFALTFAYTTATAQQAAPSKSTGPAADFSALKLRQIGPFRGGRVGAVTGVPGEPFVYYFGGTGGGVFKTTTGGHTWEPVTDGQINFGSIGSIAVANSDHNVIYVGTGESTIRGNASHGDGVYKSMDAGKTWAHVGLEDTQQIGQIRIDPNNPDLVYVAAMGHMAGANAERGVFRSKDGGKTWQKVLFKSDKAGAVDLAMDPTNPRVLYASLWQVVRKPWTFESGGPDSSIWKSTDGGDTWKELTHNPGMPKGVLGRIGLTVSPANPERVWALIEAQEGGIFRSDDAGATWTKLNGDNSIKQRAWYYSQVFADPKSEDVVYAVNTAFFKSTDGGKTFTRIRNQHGDNHDLWIAPEDPNRFIESSDGGAQISFDGGKSWSTEDNQPTGQFYRVALDNDFPYHIYGAQQDNTTVETASRSNSGSITERDWHEVGGGESGWIAPDPLNSNFVYAGSYDGLLTRYDNQTGSLRDVNAWPDNPMGSGVEAMKYRFQWSFPLLFSPHNPKRLYAGSNVLLATTDEGQHWTVMSPDLTRNDKTKQGPSGGPITKDNTAVEYYDTIFTVDESPVKAGVIWAGSDDGLIHVTTDDGKNWQNVTPKDMPEWIRINCIAASPFDPATAYVAATMYLSDDFHPFLYKTSDYGKTWKKIVNGIPDDDFTRAIRPDPNQKGLLFAGTESHLYISYDDGEKWLPFQLNLPAVPVTDIAFQKRDDDMVLATEGRGFYVLDDMPFVRALDPAKFERKDEVKLFPVKKVIRIAGGGGFGGGRGNLTAGQNPASGAVIYYFLKDKPKDEVKLRFLDDSGKLIREISSKPPAHGDEEEPDEERGPRNTLAPAKEGLNRYVWDLRYEKAVGFPGLLMWDGSLEGPEAIPGEYKVELVVDGKTERQNFSIVKDPRTPTTPQQFQEELALSLKIRDRVSDANNAVIHIRAMKDQLKPYDASSDEQVKASAKKLTEELTAIEENIYQTKLHADEDALNYPIRLNNKIASVGGVAELSDVAPTAQAVEVFNELSAKLQTELDHLHQVETSGVSDFNKLVRERNIPAVNPEAKPTAKKE</sequence>
<keyword evidence="3" id="KW-0732">Signal</keyword>
<evidence type="ECO:0000313" key="5">
    <source>
        <dbReference type="EMBL" id="MFC5864881.1"/>
    </source>
</evidence>
<feature type="signal peptide" evidence="3">
    <location>
        <begin position="1"/>
        <end position="32"/>
    </location>
</feature>
<evidence type="ECO:0000256" key="3">
    <source>
        <dbReference type="SAM" id="SignalP"/>
    </source>
</evidence>